<name>A0A4R5DBP3_9ACTN</name>
<organism evidence="9 10">
    <name type="scientific">Jiangella asiatica</name>
    <dbReference type="NCBI Taxonomy" id="2530372"/>
    <lineage>
        <taxon>Bacteria</taxon>
        <taxon>Bacillati</taxon>
        <taxon>Actinomycetota</taxon>
        <taxon>Actinomycetes</taxon>
        <taxon>Jiangellales</taxon>
        <taxon>Jiangellaceae</taxon>
        <taxon>Jiangella</taxon>
    </lineage>
</organism>
<protein>
    <submittedName>
        <fullName evidence="9">Carbohydrate ABC transporter permease</fullName>
    </submittedName>
</protein>
<evidence type="ECO:0000256" key="1">
    <source>
        <dbReference type="ARBA" id="ARBA00004651"/>
    </source>
</evidence>
<dbReference type="OrthoDB" id="9794684at2"/>
<evidence type="ECO:0000256" key="3">
    <source>
        <dbReference type="ARBA" id="ARBA00022475"/>
    </source>
</evidence>
<dbReference type="AlphaFoldDB" id="A0A4R5DBP3"/>
<evidence type="ECO:0000256" key="2">
    <source>
        <dbReference type="ARBA" id="ARBA00022448"/>
    </source>
</evidence>
<dbReference type="SUPFAM" id="SSF161098">
    <property type="entry name" value="MetI-like"/>
    <property type="match status" value="1"/>
</dbReference>
<gene>
    <name evidence="9" type="ORF">E1269_19310</name>
</gene>
<dbReference type="InterPro" id="IPR035906">
    <property type="entry name" value="MetI-like_sf"/>
</dbReference>
<evidence type="ECO:0000259" key="8">
    <source>
        <dbReference type="PROSITE" id="PS50928"/>
    </source>
</evidence>
<feature type="transmembrane region" description="Helical" evidence="7">
    <location>
        <begin position="230"/>
        <end position="251"/>
    </location>
</feature>
<keyword evidence="2 7" id="KW-0813">Transport</keyword>
<dbReference type="Pfam" id="PF00528">
    <property type="entry name" value="BPD_transp_1"/>
    <property type="match status" value="1"/>
</dbReference>
<evidence type="ECO:0000313" key="9">
    <source>
        <dbReference type="EMBL" id="TDE07955.1"/>
    </source>
</evidence>
<feature type="transmembrane region" description="Helical" evidence="7">
    <location>
        <begin position="176"/>
        <end position="197"/>
    </location>
</feature>
<evidence type="ECO:0000256" key="7">
    <source>
        <dbReference type="RuleBase" id="RU363032"/>
    </source>
</evidence>
<dbReference type="InParanoid" id="A0A4R5DBP3"/>
<comment type="subcellular location">
    <subcellularLocation>
        <location evidence="1 7">Cell membrane</location>
        <topology evidence="1 7">Multi-pass membrane protein</topology>
    </subcellularLocation>
</comment>
<evidence type="ECO:0000313" key="10">
    <source>
        <dbReference type="Proteomes" id="UP000294739"/>
    </source>
</evidence>
<keyword evidence="3" id="KW-1003">Cell membrane</keyword>
<dbReference type="PROSITE" id="PS50928">
    <property type="entry name" value="ABC_TM1"/>
    <property type="match status" value="1"/>
</dbReference>
<dbReference type="PANTHER" id="PTHR43744:SF12">
    <property type="entry name" value="ABC TRANSPORTER PERMEASE PROTEIN MG189-RELATED"/>
    <property type="match status" value="1"/>
</dbReference>
<feature type="transmembrane region" description="Helical" evidence="7">
    <location>
        <begin position="123"/>
        <end position="147"/>
    </location>
</feature>
<dbReference type="CDD" id="cd06261">
    <property type="entry name" value="TM_PBP2"/>
    <property type="match status" value="1"/>
</dbReference>
<sequence length="265" mass="29235">MFRWVVLGVFTLITLLPLLWLVMSSFKSDAELFGSPFAPPESWSFRNYSEALREHPLLVFLRNSAVVAVLATALILIASLMASYSLMHRFRLSRMTFGFLLFGILLPVNALMTPIFFTVNKLGLYNTTIGLALVYAGLFFPLGFLIVKTYMDTTPMEIIEAARVDGASFHAIFRRVVVPLSMPGAATAGIFLVITAWNELLFASILTQDEASQTVQVGMRYFLTTYAADYPLAFAATVVSIAPTVVIYMILSERIVAAMTAGSVK</sequence>
<feature type="domain" description="ABC transmembrane type-1" evidence="8">
    <location>
        <begin position="61"/>
        <end position="251"/>
    </location>
</feature>
<evidence type="ECO:0000256" key="5">
    <source>
        <dbReference type="ARBA" id="ARBA00022989"/>
    </source>
</evidence>
<dbReference type="GO" id="GO:0055085">
    <property type="term" value="P:transmembrane transport"/>
    <property type="evidence" value="ECO:0007669"/>
    <property type="project" value="InterPro"/>
</dbReference>
<dbReference type="InterPro" id="IPR000515">
    <property type="entry name" value="MetI-like"/>
</dbReference>
<keyword evidence="4 7" id="KW-0812">Transmembrane</keyword>
<comment type="caution">
    <text evidence="9">The sequence shown here is derived from an EMBL/GenBank/DDBJ whole genome shotgun (WGS) entry which is preliminary data.</text>
</comment>
<accession>A0A4R5DBP3</accession>
<evidence type="ECO:0000256" key="4">
    <source>
        <dbReference type="ARBA" id="ARBA00022692"/>
    </source>
</evidence>
<dbReference type="Gene3D" id="1.10.3720.10">
    <property type="entry name" value="MetI-like"/>
    <property type="match status" value="1"/>
</dbReference>
<dbReference type="Proteomes" id="UP000294739">
    <property type="component" value="Unassembled WGS sequence"/>
</dbReference>
<reference evidence="9 10" key="1">
    <citation type="submission" date="2019-03" db="EMBL/GenBank/DDBJ databases">
        <title>Draft genome sequences of novel Actinobacteria.</title>
        <authorList>
            <person name="Sahin N."/>
            <person name="Ay H."/>
            <person name="Saygin H."/>
        </authorList>
    </citation>
    <scope>NUCLEOTIDE SEQUENCE [LARGE SCALE GENOMIC DNA]</scope>
    <source>
        <strain evidence="9 10">5K138</strain>
    </source>
</reference>
<feature type="transmembrane region" description="Helical" evidence="7">
    <location>
        <begin position="99"/>
        <end position="117"/>
    </location>
</feature>
<dbReference type="EMBL" id="SMKZ01000029">
    <property type="protein sequence ID" value="TDE07955.1"/>
    <property type="molecule type" value="Genomic_DNA"/>
</dbReference>
<keyword evidence="6 7" id="KW-0472">Membrane</keyword>
<evidence type="ECO:0000256" key="6">
    <source>
        <dbReference type="ARBA" id="ARBA00023136"/>
    </source>
</evidence>
<keyword evidence="5 7" id="KW-1133">Transmembrane helix</keyword>
<proteinExistence type="inferred from homology"/>
<dbReference type="PANTHER" id="PTHR43744">
    <property type="entry name" value="ABC TRANSPORTER PERMEASE PROTEIN MG189-RELATED-RELATED"/>
    <property type="match status" value="1"/>
</dbReference>
<comment type="similarity">
    <text evidence="7">Belongs to the binding-protein-dependent transport system permease family.</text>
</comment>
<feature type="transmembrane region" description="Helical" evidence="7">
    <location>
        <begin position="65"/>
        <end position="87"/>
    </location>
</feature>
<keyword evidence="10" id="KW-1185">Reference proteome</keyword>
<dbReference type="GO" id="GO:0005886">
    <property type="term" value="C:plasma membrane"/>
    <property type="evidence" value="ECO:0007669"/>
    <property type="project" value="UniProtKB-SubCell"/>
</dbReference>